<dbReference type="InParanoid" id="Q025B5"/>
<name>Q025B5_SOLUE</name>
<proteinExistence type="predicted"/>
<dbReference type="HOGENOM" id="CLU_097160_0_0_0"/>
<gene>
    <name evidence="1" type="ordered locus">Acid_2422</name>
</gene>
<evidence type="ECO:0008006" key="2">
    <source>
        <dbReference type="Google" id="ProtNLM"/>
    </source>
</evidence>
<dbReference type="AlphaFoldDB" id="Q025B5"/>
<evidence type="ECO:0000313" key="1">
    <source>
        <dbReference type="EMBL" id="ABJ83411.1"/>
    </source>
</evidence>
<reference evidence="1" key="1">
    <citation type="submission" date="2006-10" db="EMBL/GenBank/DDBJ databases">
        <title>Complete sequence of Solibacter usitatus Ellin6076.</title>
        <authorList>
            <consortium name="US DOE Joint Genome Institute"/>
            <person name="Copeland A."/>
            <person name="Lucas S."/>
            <person name="Lapidus A."/>
            <person name="Barry K."/>
            <person name="Detter J.C."/>
            <person name="Glavina del Rio T."/>
            <person name="Hammon N."/>
            <person name="Israni S."/>
            <person name="Dalin E."/>
            <person name="Tice H."/>
            <person name="Pitluck S."/>
            <person name="Thompson L.S."/>
            <person name="Brettin T."/>
            <person name="Bruce D."/>
            <person name="Han C."/>
            <person name="Tapia R."/>
            <person name="Gilna P."/>
            <person name="Schmutz J."/>
            <person name="Larimer F."/>
            <person name="Land M."/>
            <person name="Hauser L."/>
            <person name="Kyrpides N."/>
            <person name="Mikhailova N."/>
            <person name="Janssen P.H."/>
            <person name="Kuske C.R."/>
            <person name="Richardson P."/>
        </authorList>
    </citation>
    <scope>NUCLEOTIDE SEQUENCE</scope>
    <source>
        <strain evidence="1">Ellin6076</strain>
    </source>
</reference>
<dbReference type="OrthoDB" id="6713393at2"/>
<dbReference type="KEGG" id="sus:Acid_2422"/>
<organism evidence="1">
    <name type="scientific">Solibacter usitatus (strain Ellin6076)</name>
    <dbReference type="NCBI Taxonomy" id="234267"/>
    <lineage>
        <taxon>Bacteria</taxon>
        <taxon>Pseudomonadati</taxon>
        <taxon>Acidobacteriota</taxon>
        <taxon>Terriglobia</taxon>
        <taxon>Bryobacterales</taxon>
        <taxon>Solibacteraceae</taxon>
        <taxon>Candidatus Solibacter</taxon>
    </lineage>
</organism>
<dbReference type="STRING" id="234267.Acid_2422"/>
<dbReference type="eggNOG" id="ENOG503342K">
    <property type="taxonomic scope" value="Bacteria"/>
</dbReference>
<dbReference type="EMBL" id="CP000473">
    <property type="protein sequence ID" value="ABJ83411.1"/>
    <property type="molecule type" value="Genomic_DNA"/>
</dbReference>
<sequence length="262" mass="29795">MPIPTMTEAEIISYLERTQLPTVLVEGKDDASIYRWIEKRLGVMSGSVLICSGRDVLLSIYRKRHQFSHASIAWLADRDMWLYTCPPEDLGDVVFTAGYSIENDVYAGSEIESLLDGSELDSHRRLLATLSRWFAFEVAEFRGCRETRQAIHINRIVDFGNMDLIPAFIVDRGYSEPDAAIVNDVLTNYKLYLRGKTLLQAIVHFLSESNRTPKYSHAAVLDMSLRLYPANPYIKRIVQEVQYQLSPDTKQSPQWNVAGISG</sequence>
<accession>Q025B5</accession>
<protein>
    <recommendedName>
        <fullName evidence="2">DUF4435 domain-containing protein</fullName>
    </recommendedName>
</protein>